<feature type="region of interest" description="Disordered" evidence="5">
    <location>
        <begin position="316"/>
        <end position="350"/>
    </location>
</feature>
<sequence>MGMDDIKHSANLRALQRVDPSTVDIVSSATHVVLYQFNDTHQQWEKAGIDGSLFLTKRNCDEINPTRFRLVVLNRSNPENLIVDVSGSFQMQVRQPYLIFRDSKNPEAAIRGIWFHDDEERSGVASLLQKVIKLQSGGSNSTGSNGSSSISGNCIDTAVNENKKSNSATSSSQLPSQEISRGQNAQNSHTQRSQQDTTGGASYGQAAASTSSTPANTPASTPRKVPDVSNEAGLNSRSRSEATAALLSTLQIDPSSNVSQLPTSQPPSTSSNNVRKATQDMVLDKKSLQLSLLSLIRDDRFLDLIHAQYLKVATARANQQQQQPQQQQPQQSQQPPSQQHHLDNTTYVYH</sequence>
<dbReference type="EMBL" id="HBFR01036986">
    <property type="protein sequence ID" value="CAD8899720.1"/>
    <property type="molecule type" value="Transcribed_RNA"/>
</dbReference>
<protein>
    <recommendedName>
        <fullName evidence="7">mRNA-decapping enzyme C-terminal domain-containing protein</fullName>
    </recommendedName>
</protein>
<dbReference type="GO" id="GO:0000290">
    <property type="term" value="P:deadenylation-dependent decapping of nuclear-transcribed mRNA"/>
    <property type="evidence" value="ECO:0007669"/>
    <property type="project" value="InterPro"/>
</dbReference>
<dbReference type="GO" id="GO:0008047">
    <property type="term" value="F:enzyme activator activity"/>
    <property type="evidence" value="ECO:0007669"/>
    <property type="project" value="InterPro"/>
</dbReference>
<reference evidence="6" key="1">
    <citation type="submission" date="2021-01" db="EMBL/GenBank/DDBJ databases">
        <authorList>
            <person name="Corre E."/>
            <person name="Pelletier E."/>
            <person name="Niang G."/>
            <person name="Scheremetjew M."/>
            <person name="Finn R."/>
            <person name="Kale V."/>
            <person name="Holt S."/>
            <person name="Cochrane G."/>
            <person name="Meng A."/>
            <person name="Brown T."/>
            <person name="Cohen L."/>
        </authorList>
    </citation>
    <scope>NUCLEOTIDE SEQUENCE</scope>
    <source>
        <strain evidence="6">308</strain>
    </source>
</reference>
<evidence type="ECO:0008006" key="7">
    <source>
        <dbReference type="Google" id="ProtNLM"/>
    </source>
</evidence>
<dbReference type="PANTHER" id="PTHR16290">
    <property type="entry name" value="TRANSCRIPTION FACTOR SMIF DECAPPING ENZYME DCP1"/>
    <property type="match status" value="1"/>
</dbReference>
<evidence type="ECO:0000256" key="4">
    <source>
        <dbReference type="ARBA" id="ARBA00022664"/>
    </source>
</evidence>
<proteinExistence type="inferred from homology"/>
<comment type="subcellular location">
    <subcellularLocation>
        <location evidence="1">Cytoplasm</location>
    </subcellularLocation>
</comment>
<evidence type="ECO:0000313" key="6">
    <source>
        <dbReference type="EMBL" id="CAD8899720.1"/>
    </source>
</evidence>
<dbReference type="InterPro" id="IPR010334">
    <property type="entry name" value="Dcp1"/>
</dbReference>
<accession>A0A7S1BY92</accession>
<keyword evidence="3" id="KW-0963">Cytoplasm</keyword>
<dbReference type="GO" id="GO:0003729">
    <property type="term" value="F:mRNA binding"/>
    <property type="evidence" value="ECO:0007669"/>
    <property type="project" value="TreeGrafter"/>
</dbReference>
<dbReference type="PANTHER" id="PTHR16290:SF0">
    <property type="entry name" value="DECAPPING PROTEIN 1, ISOFORM A"/>
    <property type="match status" value="1"/>
</dbReference>
<dbReference type="GO" id="GO:0031087">
    <property type="term" value="P:deadenylation-independent decapping of nuclear-transcribed mRNA"/>
    <property type="evidence" value="ECO:0007669"/>
    <property type="project" value="TreeGrafter"/>
</dbReference>
<evidence type="ECO:0000256" key="1">
    <source>
        <dbReference type="ARBA" id="ARBA00004496"/>
    </source>
</evidence>
<evidence type="ECO:0000256" key="2">
    <source>
        <dbReference type="ARBA" id="ARBA00008778"/>
    </source>
</evidence>
<dbReference type="GO" id="GO:0006397">
    <property type="term" value="P:mRNA processing"/>
    <property type="evidence" value="ECO:0007669"/>
    <property type="project" value="UniProtKB-KW"/>
</dbReference>
<dbReference type="GO" id="GO:0000932">
    <property type="term" value="C:P-body"/>
    <property type="evidence" value="ECO:0007669"/>
    <property type="project" value="TreeGrafter"/>
</dbReference>
<feature type="compositionally biased region" description="Low complexity" evidence="5">
    <location>
        <begin position="206"/>
        <end position="222"/>
    </location>
</feature>
<dbReference type="InterPro" id="IPR011993">
    <property type="entry name" value="PH-like_dom_sf"/>
</dbReference>
<feature type="compositionally biased region" description="Polar residues" evidence="5">
    <location>
        <begin position="246"/>
        <end position="258"/>
    </location>
</feature>
<feature type="compositionally biased region" description="Low complexity" evidence="5">
    <location>
        <begin position="259"/>
        <end position="271"/>
    </location>
</feature>
<dbReference type="Gene3D" id="2.30.29.30">
    <property type="entry name" value="Pleckstrin-homology domain (PH domain)/Phosphotyrosine-binding domain (PTB)"/>
    <property type="match status" value="1"/>
</dbReference>
<dbReference type="CDD" id="cd09804">
    <property type="entry name" value="Dcp1"/>
    <property type="match status" value="1"/>
</dbReference>
<evidence type="ECO:0000256" key="5">
    <source>
        <dbReference type="SAM" id="MobiDB-lite"/>
    </source>
</evidence>
<feature type="region of interest" description="Disordered" evidence="5">
    <location>
        <begin position="162"/>
        <end position="276"/>
    </location>
</feature>
<comment type="similarity">
    <text evidence="2">Belongs to the DCP1 family.</text>
</comment>
<feature type="compositionally biased region" description="Polar residues" evidence="5">
    <location>
        <begin position="165"/>
        <end position="200"/>
    </location>
</feature>
<name>A0A7S1BY92_9STRA</name>
<keyword evidence="4" id="KW-0507">mRNA processing</keyword>
<dbReference type="AlphaFoldDB" id="A0A7S1BY92"/>
<dbReference type="Pfam" id="PF06058">
    <property type="entry name" value="DCP1"/>
    <property type="match status" value="1"/>
</dbReference>
<organism evidence="6">
    <name type="scientific">Corethron hystrix</name>
    <dbReference type="NCBI Taxonomy" id="216773"/>
    <lineage>
        <taxon>Eukaryota</taxon>
        <taxon>Sar</taxon>
        <taxon>Stramenopiles</taxon>
        <taxon>Ochrophyta</taxon>
        <taxon>Bacillariophyta</taxon>
        <taxon>Coscinodiscophyceae</taxon>
        <taxon>Corethrophycidae</taxon>
        <taxon>Corethrales</taxon>
        <taxon>Corethraceae</taxon>
        <taxon>Corethron</taxon>
    </lineage>
</organism>
<feature type="compositionally biased region" description="Low complexity" evidence="5">
    <location>
        <begin position="319"/>
        <end position="339"/>
    </location>
</feature>
<dbReference type="SUPFAM" id="SSF50729">
    <property type="entry name" value="PH domain-like"/>
    <property type="match status" value="1"/>
</dbReference>
<gene>
    <name evidence="6" type="ORF">CHYS00102_LOCUS26936</name>
</gene>
<evidence type="ECO:0000256" key="3">
    <source>
        <dbReference type="ARBA" id="ARBA00022490"/>
    </source>
</evidence>